<keyword evidence="7 12" id="KW-0520">NAD</keyword>
<keyword evidence="5 12" id="KW-0274">FAD</keyword>
<evidence type="ECO:0000256" key="14">
    <source>
        <dbReference type="RuleBase" id="RU003692"/>
    </source>
</evidence>
<organism evidence="17 18">
    <name type="scientific">Paenibacillus glacialis</name>
    <dbReference type="NCBI Taxonomy" id="494026"/>
    <lineage>
        <taxon>Bacteria</taxon>
        <taxon>Bacillati</taxon>
        <taxon>Bacillota</taxon>
        <taxon>Bacilli</taxon>
        <taxon>Bacillales</taxon>
        <taxon>Paenibacillaceae</taxon>
        <taxon>Paenibacillus</taxon>
    </lineage>
</organism>
<dbReference type="PANTHER" id="PTHR22912">
    <property type="entry name" value="DISULFIDE OXIDOREDUCTASE"/>
    <property type="match status" value="1"/>
</dbReference>
<reference evidence="17 18" key="1">
    <citation type="submission" date="2016-03" db="EMBL/GenBank/DDBJ databases">
        <title>Draft genome sequence of Paenibacillus glacialis DSM 22343.</title>
        <authorList>
            <person name="Shin S.-K."/>
            <person name="Yi H."/>
        </authorList>
    </citation>
    <scope>NUCLEOTIDE SEQUENCE [LARGE SCALE GENOMIC DNA]</scope>
    <source>
        <strain evidence="17 18">DSM 22343</strain>
    </source>
</reference>
<comment type="catalytic activity">
    <reaction evidence="10 14">
        <text>N(6)-[(R)-dihydrolipoyl]-L-lysyl-[protein] + NAD(+) = N(6)-[(R)-lipoyl]-L-lysyl-[protein] + NADH + H(+)</text>
        <dbReference type="Rhea" id="RHEA:15045"/>
        <dbReference type="Rhea" id="RHEA-COMP:10474"/>
        <dbReference type="Rhea" id="RHEA-COMP:10475"/>
        <dbReference type="ChEBI" id="CHEBI:15378"/>
        <dbReference type="ChEBI" id="CHEBI:57540"/>
        <dbReference type="ChEBI" id="CHEBI:57945"/>
        <dbReference type="ChEBI" id="CHEBI:83099"/>
        <dbReference type="ChEBI" id="CHEBI:83100"/>
        <dbReference type="EC" id="1.8.1.4"/>
    </reaction>
</comment>
<feature type="active site" description="Proton acceptor" evidence="11">
    <location>
        <position position="447"/>
    </location>
</feature>
<feature type="binding site" evidence="12">
    <location>
        <position position="315"/>
    </location>
    <ligand>
        <name>FAD</name>
        <dbReference type="ChEBI" id="CHEBI:57692"/>
    </ligand>
</feature>
<evidence type="ECO:0000256" key="2">
    <source>
        <dbReference type="ARBA" id="ARBA00012608"/>
    </source>
</evidence>
<dbReference type="PRINTS" id="PR00368">
    <property type="entry name" value="FADPNR"/>
</dbReference>
<keyword evidence="12" id="KW-0547">Nucleotide-binding</keyword>
<dbReference type="STRING" id="494026.PGLA_07860"/>
<keyword evidence="9 14" id="KW-0676">Redox-active center</keyword>
<keyword evidence="4 14" id="KW-0285">Flavoprotein</keyword>
<dbReference type="InterPro" id="IPR050151">
    <property type="entry name" value="Class-I_Pyr_Nuc-Dis_Oxidored"/>
</dbReference>
<feature type="domain" description="FAD/NAD(P)-binding" evidence="16">
    <location>
        <begin position="11"/>
        <end position="330"/>
    </location>
</feature>
<comment type="cofactor">
    <cofactor evidence="12 14">
        <name>FAD</name>
        <dbReference type="ChEBI" id="CHEBI:57692"/>
    </cofactor>
    <text evidence="12 14">Binds 1 FAD per subunit.</text>
</comment>
<dbReference type="InterPro" id="IPR036188">
    <property type="entry name" value="FAD/NAD-bd_sf"/>
</dbReference>
<dbReference type="Gene3D" id="3.30.390.30">
    <property type="match status" value="1"/>
</dbReference>
<dbReference type="GO" id="GO:0050660">
    <property type="term" value="F:flavin adenine dinucleotide binding"/>
    <property type="evidence" value="ECO:0007669"/>
    <property type="project" value="InterPro"/>
</dbReference>
<dbReference type="Pfam" id="PF07992">
    <property type="entry name" value="Pyr_redox_2"/>
    <property type="match status" value="1"/>
</dbReference>
<feature type="binding site" evidence="12">
    <location>
        <begin position="147"/>
        <end position="149"/>
    </location>
    <ligand>
        <name>FAD</name>
        <dbReference type="ChEBI" id="CHEBI:57692"/>
    </ligand>
</feature>
<evidence type="ECO:0000256" key="5">
    <source>
        <dbReference type="ARBA" id="ARBA00022827"/>
    </source>
</evidence>
<dbReference type="FunFam" id="3.30.390.30:FF:000001">
    <property type="entry name" value="Dihydrolipoyl dehydrogenase"/>
    <property type="match status" value="1"/>
</dbReference>
<dbReference type="PRINTS" id="PR00411">
    <property type="entry name" value="PNDRDTASEI"/>
</dbReference>
<dbReference type="Gene3D" id="3.50.50.60">
    <property type="entry name" value="FAD/NAD(P)-binding domain"/>
    <property type="match status" value="2"/>
</dbReference>
<dbReference type="InterPro" id="IPR001100">
    <property type="entry name" value="Pyr_nuc-diS_OxRdtase"/>
</dbReference>
<dbReference type="SUPFAM" id="SSF51905">
    <property type="entry name" value="FAD/NAD(P)-binding domain"/>
    <property type="match status" value="1"/>
</dbReference>
<evidence type="ECO:0000259" key="15">
    <source>
        <dbReference type="Pfam" id="PF02852"/>
    </source>
</evidence>
<evidence type="ECO:0000313" key="18">
    <source>
        <dbReference type="Proteomes" id="UP000076967"/>
    </source>
</evidence>
<keyword evidence="18" id="KW-1185">Reference proteome</keyword>
<dbReference type="NCBIfam" id="TIGR01350">
    <property type="entry name" value="lipoamide_DH"/>
    <property type="match status" value="1"/>
</dbReference>
<dbReference type="InterPro" id="IPR016156">
    <property type="entry name" value="FAD/NAD-linked_Rdtase_dimer_sf"/>
</dbReference>
<dbReference type="OrthoDB" id="9800167at2"/>
<dbReference type="EC" id="1.8.1.4" evidence="2 14"/>
<feature type="binding site" evidence="12">
    <location>
        <position position="206"/>
    </location>
    <ligand>
        <name>NAD(+)</name>
        <dbReference type="ChEBI" id="CHEBI:57540"/>
    </ligand>
</feature>
<dbReference type="InterPro" id="IPR023753">
    <property type="entry name" value="FAD/NAD-binding_dom"/>
</dbReference>
<evidence type="ECO:0000256" key="8">
    <source>
        <dbReference type="ARBA" id="ARBA00023157"/>
    </source>
</evidence>
<dbReference type="PIRSF" id="PIRSF000350">
    <property type="entry name" value="Mercury_reductase_MerA"/>
    <property type="match status" value="1"/>
</dbReference>
<name>A0A162K8I2_9BACL</name>
<dbReference type="InterPro" id="IPR006258">
    <property type="entry name" value="Lipoamide_DH"/>
</dbReference>
<feature type="domain" description="Pyridine nucleotide-disulphide oxidoreductase dimerisation" evidence="15">
    <location>
        <begin position="349"/>
        <end position="456"/>
    </location>
</feature>
<evidence type="ECO:0000256" key="9">
    <source>
        <dbReference type="ARBA" id="ARBA00023284"/>
    </source>
</evidence>
<comment type="miscellaneous">
    <text evidence="14">The active site is a redox-active disulfide bond.</text>
</comment>
<sequence length="473" mass="49969">MVVGDASLDIDTLVIGAGPGGYVAAIRAAQLGQKVLIVDKSEVGGVCLNRGCIPSKALIAAAHHYESAQHGAAFGVSAENVKVDFGKTQEFKNSVVKKLTGGVAGLLKGNKVEVFNGECMFINENEARCFNDHESPRYRFKNCIIATGSRPIELKPFPFGGRIMSSTEALDLPEIPKSLIVIGGGYIGAELGQMFSKFGTKVTIVEGLESVLNGFDPDMTKLVVKNMTKTGIEIITNAKAESATQTDKDVTVKYSVGGESKEVTAEYLLVTVGRRPNTDGELGLDLVGIEMDERGLVKVDHQGRTNFPHIFAIGDIVAGPALAHKASYEAKVAAEAISGHASVVDYKCIPAVAFTDPECASVGYTEKEAKDKGYEVVVAKFPFAGNGRALSLNSPDGFVKLISEKGTDLVLGCHIAGLEASNLIAELGLAIEMGATLEDIALTIHAHPTLGEIVMEGAELALGNPIHMMAPRK</sequence>
<evidence type="ECO:0000256" key="13">
    <source>
        <dbReference type="PIRSR" id="PIRSR000350-4"/>
    </source>
</evidence>
<evidence type="ECO:0000256" key="10">
    <source>
        <dbReference type="ARBA" id="ARBA00049187"/>
    </source>
</evidence>
<dbReference type="SUPFAM" id="SSF55424">
    <property type="entry name" value="FAD/NAD-linked reductases, dimerisation (C-terminal) domain"/>
    <property type="match status" value="1"/>
</dbReference>
<keyword evidence="8" id="KW-1015">Disulfide bond</keyword>
<evidence type="ECO:0000259" key="16">
    <source>
        <dbReference type="Pfam" id="PF07992"/>
    </source>
</evidence>
<evidence type="ECO:0000256" key="3">
    <source>
        <dbReference type="ARBA" id="ARBA00016961"/>
    </source>
</evidence>
<evidence type="ECO:0000256" key="4">
    <source>
        <dbReference type="ARBA" id="ARBA00022630"/>
    </source>
</evidence>
<feature type="disulfide bond" description="Redox-active" evidence="13">
    <location>
        <begin position="47"/>
        <end position="52"/>
    </location>
</feature>
<comment type="caution">
    <text evidence="17">The sequence shown here is derived from an EMBL/GenBank/DDBJ whole genome shotgun (WGS) entry which is preliminary data.</text>
</comment>
<accession>A0A162K8I2</accession>
<proteinExistence type="inferred from homology"/>
<evidence type="ECO:0000313" key="17">
    <source>
        <dbReference type="EMBL" id="OAB44556.1"/>
    </source>
</evidence>
<feature type="binding site" evidence="12">
    <location>
        <position position="273"/>
    </location>
    <ligand>
        <name>NAD(+)</name>
        <dbReference type="ChEBI" id="CHEBI:57540"/>
    </ligand>
</feature>
<dbReference type="GO" id="GO:0004148">
    <property type="term" value="F:dihydrolipoyl dehydrogenase (NADH) activity"/>
    <property type="evidence" value="ECO:0007669"/>
    <property type="project" value="UniProtKB-EC"/>
</dbReference>
<dbReference type="RefSeq" id="WP_068531232.1">
    <property type="nucleotide sequence ID" value="NZ_LVJH01000007.1"/>
</dbReference>
<evidence type="ECO:0000256" key="6">
    <source>
        <dbReference type="ARBA" id="ARBA00023002"/>
    </source>
</evidence>
<dbReference type="PANTHER" id="PTHR22912:SF160">
    <property type="entry name" value="DIHYDROLIPOYL DEHYDROGENASE"/>
    <property type="match status" value="1"/>
</dbReference>
<dbReference type="GO" id="GO:0006103">
    <property type="term" value="P:2-oxoglutarate metabolic process"/>
    <property type="evidence" value="ECO:0007669"/>
    <property type="project" value="TreeGrafter"/>
</dbReference>
<dbReference type="InterPro" id="IPR012999">
    <property type="entry name" value="Pyr_OxRdtase_I_AS"/>
</dbReference>
<dbReference type="Pfam" id="PF02852">
    <property type="entry name" value="Pyr_redox_dim"/>
    <property type="match status" value="1"/>
</dbReference>
<feature type="binding site" evidence="12">
    <location>
        <position position="56"/>
    </location>
    <ligand>
        <name>FAD</name>
        <dbReference type="ChEBI" id="CHEBI:57692"/>
    </ligand>
</feature>
<protein>
    <recommendedName>
        <fullName evidence="3 14">Dihydrolipoyl dehydrogenase</fullName>
        <ecNumber evidence="2 14">1.8.1.4</ecNumber>
    </recommendedName>
</protein>
<dbReference type="PROSITE" id="PS00076">
    <property type="entry name" value="PYRIDINE_REDOX_1"/>
    <property type="match status" value="1"/>
</dbReference>
<evidence type="ECO:0000256" key="11">
    <source>
        <dbReference type="PIRSR" id="PIRSR000350-2"/>
    </source>
</evidence>
<evidence type="ECO:0000256" key="7">
    <source>
        <dbReference type="ARBA" id="ARBA00023027"/>
    </source>
</evidence>
<dbReference type="AlphaFoldDB" id="A0A162K8I2"/>
<feature type="binding site" evidence="12">
    <location>
        <begin position="183"/>
        <end position="190"/>
    </location>
    <ligand>
        <name>NAD(+)</name>
        <dbReference type="ChEBI" id="CHEBI:57540"/>
    </ligand>
</feature>
<dbReference type="Proteomes" id="UP000076967">
    <property type="component" value="Unassembled WGS sequence"/>
</dbReference>
<evidence type="ECO:0000256" key="1">
    <source>
        <dbReference type="ARBA" id="ARBA00007532"/>
    </source>
</evidence>
<dbReference type="EMBL" id="LVJH01000007">
    <property type="protein sequence ID" value="OAB44556.1"/>
    <property type="molecule type" value="Genomic_DNA"/>
</dbReference>
<comment type="similarity">
    <text evidence="1 14">Belongs to the class-I pyridine nucleotide-disulfide oxidoreductase family.</text>
</comment>
<evidence type="ECO:0000256" key="12">
    <source>
        <dbReference type="PIRSR" id="PIRSR000350-3"/>
    </source>
</evidence>
<dbReference type="InterPro" id="IPR004099">
    <property type="entry name" value="Pyr_nucl-diS_OxRdtase_dimer"/>
</dbReference>
<gene>
    <name evidence="17" type="ORF">PGLA_07860</name>
</gene>
<keyword evidence="6 14" id="KW-0560">Oxidoreductase</keyword>